<dbReference type="InterPro" id="IPR011330">
    <property type="entry name" value="Glyco_hydro/deAcase_b/a-brl"/>
</dbReference>
<evidence type="ECO:0008006" key="8">
    <source>
        <dbReference type="Google" id="ProtNLM"/>
    </source>
</evidence>
<proteinExistence type="predicted"/>
<comment type="subcellular location">
    <subcellularLocation>
        <location evidence="1">Secreted</location>
    </subcellularLocation>
</comment>
<dbReference type="GO" id="GO:0005576">
    <property type="term" value="C:extracellular region"/>
    <property type="evidence" value="ECO:0007669"/>
    <property type="project" value="UniProtKB-SubCell"/>
</dbReference>
<evidence type="ECO:0000259" key="5">
    <source>
        <dbReference type="PROSITE" id="PS51677"/>
    </source>
</evidence>
<name>A0A370D954_9GAMM</name>
<sequence>MGIRCNVLIFIRLFCLYFALSDAAHAMRAYSEPVLSGNSAVILMYHHVSTESHPDTSVSPDVFKQHMQFIEDNEYIVWPLIKILMYLSTGKRIPPKTVVLTFDDAYSSVYSEAFPILKDRGWPFTVFVTTNYIGEGYRNFMSWQQLREIQRYGGDVGNHSLSHTHFVRQTSTENEIQWRQRIINEIHQAQLTLQQHVKNPVRVVAYPYGEYSNKVKNILREMNYFGLGQQSGAVSYSTDFQAIPRFSIATGFDSIEDFEIKISSLRLPVTVLSPLDGLVSKDEAIPVMRIKLSPGNYKKEALACYASGQGRIQVDWIDHRKLIVDVKANKTIKAGRTKYNCTAPSKTEAGVFYWFSFLWMKLQDDGEWYRE</sequence>
<keyword evidence="2 3" id="KW-0732">Signal</keyword>
<dbReference type="PANTHER" id="PTHR34216:SF3">
    <property type="entry name" value="POLY-BETA-1,6-N-ACETYL-D-GLUCOSAMINE N-DEACETYLASE"/>
    <property type="match status" value="1"/>
</dbReference>
<dbReference type="GO" id="GO:0016810">
    <property type="term" value="F:hydrolase activity, acting on carbon-nitrogen (but not peptide) bonds"/>
    <property type="evidence" value="ECO:0007669"/>
    <property type="project" value="InterPro"/>
</dbReference>
<feature type="signal peptide" evidence="3">
    <location>
        <begin position="1"/>
        <end position="26"/>
    </location>
</feature>
<dbReference type="CDD" id="cd10973">
    <property type="entry name" value="CE4_DAC_u4_5s"/>
    <property type="match status" value="1"/>
</dbReference>
<dbReference type="Proteomes" id="UP000254266">
    <property type="component" value="Unassembled WGS sequence"/>
</dbReference>
<evidence type="ECO:0000313" key="6">
    <source>
        <dbReference type="EMBL" id="RDH81423.1"/>
    </source>
</evidence>
<dbReference type="GO" id="GO:0005975">
    <property type="term" value="P:carbohydrate metabolic process"/>
    <property type="evidence" value="ECO:0007669"/>
    <property type="project" value="InterPro"/>
</dbReference>
<dbReference type="Pfam" id="PF01522">
    <property type="entry name" value="Polysacc_deac_1"/>
    <property type="match status" value="1"/>
</dbReference>
<dbReference type="AlphaFoldDB" id="A0A370D954"/>
<dbReference type="InterPro" id="IPR007110">
    <property type="entry name" value="Ig-like_dom"/>
</dbReference>
<feature type="domain" description="NodB homology" evidence="5">
    <location>
        <begin position="96"/>
        <end position="300"/>
    </location>
</feature>
<evidence type="ECO:0000256" key="2">
    <source>
        <dbReference type="ARBA" id="ARBA00022729"/>
    </source>
</evidence>
<dbReference type="PANTHER" id="PTHR34216">
    <property type="match status" value="1"/>
</dbReference>
<reference evidence="6 7" key="1">
    <citation type="journal article" date="2018" name="ISME J.">
        <title>Endosymbiont genomes yield clues of tubeworm success.</title>
        <authorList>
            <person name="Li Y."/>
            <person name="Liles M.R."/>
            <person name="Halanych K.M."/>
        </authorList>
    </citation>
    <scope>NUCLEOTIDE SEQUENCE [LARGE SCALE GENOMIC DNA]</scope>
    <source>
        <strain evidence="6">A1464</strain>
    </source>
</reference>
<dbReference type="Gene3D" id="3.20.20.370">
    <property type="entry name" value="Glycoside hydrolase/deacetylase"/>
    <property type="match status" value="1"/>
</dbReference>
<dbReference type="EMBL" id="QFXC01000013">
    <property type="protein sequence ID" value="RDH81423.1"/>
    <property type="molecule type" value="Genomic_DNA"/>
</dbReference>
<organism evidence="6 7">
    <name type="scientific">endosymbiont of Galathealinum brachiosum</name>
    <dbReference type="NCBI Taxonomy" id="2200906"/>
    <lineage>
        <taxon>Bacteria</taxon>
        <taxon>Pseudomonadati</taxon>
        <taxon>Pseudomonadota</taxon>
        <taxon>Gammaproteobacteria</taxon>
        <taxon>sulfur-oxidizing symbionts</taxon>
    </lineage>
</organism>
<feature type="domain" description="Ig-like" evidence="4">
    <location>
        <begin position="268"/>
        <end position="352"/>
    </location>
</feature>
<evidence type="ECO:0000313" key="7">
    <source>
        <dbReference type="Proteomes" id="UP000254266"/>
    </source>
</evidence>
<protein>
    <recommendedName>
        <fullName evidence="8">NodB homology domain-containing protein</fullName>
    </recommendedName>
</protein>
<evidence type="ECO:0000256" key="1">
    <source>
        <dbReference type="ARBA" id="ARBA00004613"/>
    </source>
</evidence>
<dbReference type="SUPFAM" id="SSF88713">
    <property type="entry name" value="Glycoside hydrolase/deacetylase"/>
    <property type="match status" value="1"/>
</dbReference>
<dbReference type="PROSITE" id="PS50835">
    <property type="entry name" value="IG_LIKE"/>
    <property type="match status" value="1"/>
</dbReference>
<dbReference type="PROSITE" id="PS51677">
    <property type="entry name" value="NODB"/>
    <property type="match status" value="1"/>
</dbReference>
<gene>
    <name evidence="6" type="ORF">DIZ80_15155</name>
</gene>
<accession>A0A370D954</accession>
<evidence type="ECO:0000256" key="3">
    <source>
        <dbReference type="SAM" id="SignalP"/>
    </source>
</evidence>
<comment type="caution">
    <text evidence="6">The sequence shown here is derived from an EMBL/GenBank/DDBJ whole genome shotgun (WGS) entry which is preliminary data.</text>
</comment>
<feature type="chain" id="PRO_5016917952" description="NodB homology domain-containing protein" evidence="3">
    <location>
        <begin position="27"/>
        <end position="371"/>
    </location>
</feature>
<dbReference type="InterPro" id="IPR002509">
    <property type="entry name" value="NODB_dom"/>
</dbReference>
<keyword evidence="7" id="KW-1185">Reference proteome</keyword>
<dbReference type="InterPro" id="IPR051398">
    <property type="entry name" value="Polysacch_Deacetylase"/>
</dbReference>
<evidence type="ECO:0000259" key="4">
    <source>
        <dbReference type="PROSITE" id="PS50835"/>
    </source>
</evidence>